<keyword evidence="8" id="KW-0456">Lyase</keyword>
<proteinExistence type="predicted"/>
<evidence type="ECO:0000256" key="2">
    <source>
        <dbReference type="ARBA" id="ARBA00012202"/>
    </source>
</evidence>
<evidence type="ECO:0000256" key="8">
    <source>
        <dbReference type="ARBA" id="ARBA00023239"/>
    </source>
</evidence>
<protein>
    <recommendedName>
        <fullName evidence="2">guanylate cyclase</fullName>
        <ecNumber evidence="2">4.6.1.2</ecNumber>
    </recommendedName>
</protein>
<evidence type="ECO:0000256" key="3">
    <source>
        <dbReference type="ARBA" id="ARBA00022692"/>
    </source>
</evidence>
<keyword evidence="4" id="KW-0732">Signal</keyword>
<evidence type="ECO:0000313" key="11">
    <source>
        <dbReference type="EMBL" id="CAH1773883.1"/>
    </source>
</evidence>
<keyword evidence="3" id="KW-0812">Transmembrane</keyword>
<dbReference type="SUPFAM" id="SSF55073">
    <property type="entry name" value="Nucleotide cyclase"/>
    <property type="match status" value="1"/>
</dbReference>
<organism evidence="11 12">
    <name type="scientific">Owenia fusiformis</name>
    <name type="common">Polychaete worm</name>
    <dbReference type="NCBI Taxonomy" id="6347"/>
    <lineage>
        <taxon>Eukaryota</taxon>
        <taxon>Metazoa</taxon>
        <taxon>Spiralia</taxon>
        <taxon>Lophotrochozoa</taxon>
        <taxon>Annelida</taxon>
        <taxon>Polychaeta</taxon>
        <taxon>Sedentaria</taxon>
        <taxon>Canalipalpata</taxon>
        <taxon>Sabellida</taxon>
        <taxon>Oweniida</taxon>
        <taxon>Oweniidae</taxon>
        <taxon>Owenia</taxon>
    </lineage>
</organism>
<dbReference type="EMBL" id="CAIIXF020000001">
    <property type="protein sequence ID" value="CAH1773883.1"/>
    <property type="molecule type" value="Genomic_DNA"/>
</dbReference>
<comment type="caution">
    <text evidence="11">The sequence shown here is derived from an EMBL/GenBank/DDBJ whole genome shotgun (WGS) entry which is preliminary data.</text>
</comment>
<dbReference type="Gene3D" id="3.30.70.1230">
    <property type="entry name" value="Nucleotide cyclase"/>
    <property type="match status" value="1"/>
</dbReference>
<evidence type="ECO:0000256" key="7">
    <source>
        <dbReference type="ARBA" id="ARBA00023136"/>
    </source>
</evidence>
<dbReference type="GO" id="GO:0007168">
    <property type="term" value="P:receptor guanylyl cyclase signaling pathway"/>
    <property type="evidence" value="ECO:0007669"/>
    <property type="project" value="TreeGrafter"/>
</dbReference>
<accession>A0A8J1U8R9</accession>
<dbReference type="InterPro" id="IPR001054">
    <property type="entry name" value="A/G_cyclase"/>
</dbReference>
<dbReference type="Proteomes" id="UP000749559">
    <property type="component" value="Unassembled WGS sequence"/>
</dbReference>
<name>A0A8J1U8R9_OWEFU</name>
<keyword evidence="5" id="KW-0547">Nucleotide-binding</keyword>
<dbReference type="SMART" id="SM00044">
    <property type="entry name" value="CYCc"/>
    <property type="match status" value="1"/>
</dbReference>
<dbReference type="AlphaFoldDB" id="A0A8J1U8R9"/>
<dbReference type="Pfam" id="PF08376">
    <property type="entry name" value="NIT"/>
    <property type="match status" value="1"/>
</dbReference>
<evidence type="ECO:0000256" key="9">
    <source>
        <dbReference type="ARBA" id="ARBA00023293"/>
    </source>
</evidence>
<dbReference type="InterPro" id="IPR029787">
    <property type="entry name" value="Nucleotide_cyclase"/>
</dbReference>
<evidence type="ECO:0000313" key="12">
    <source>
        <dbReference type="Proteomes" id="UP000749559"/>
    </source>
</evidence>
<dbReference type="EC" id="4.6.1.2" evidence="2"/>
<dbReference type="PROSITE" id="PS50125">
    <property type="entry name" value="GUANYLATE_CYCLASE_2"/>
    <property type="match status" value="1"/>
</dbReference>
<dbReference type="Pfam" id="PF07701">
    <property type="entry name" value="HNOBA"/>
    <property type="match status" value="1"/>
</dbReference>
<keyword evidence="12" id="KW-1185">Reference proteome</keyword>
<dbReference type="PANTHER" id="PTHR11920:SF501">
    <property type="entry name" value="GUANYLATE CYCLASE 32E"/>
    <property type="match status" value="1"/>
</dbReference>
<dbReference type="OrthoDB" id="60033at2759"/>
<feature type="domain" description="Guanylate cyclase" evidence="10">
    <location>
        <begin position="327"/>
        <end position="458"/>
    </location>
</feature>
<dbReference type="FunFam" id="3.30.70.1230:FF:000030">
    <property type="entry name" value="Si:ch211-215j19.12"/>
    <property type="match status" value="1"/>
</dbReference>
<dbReference type="GO" id="GO:0004383">
    <property type="term" value="F:guanylate cyclase activity"/>
    <property type="evidence" value="ECO:0007669"/>
    <property type="project" value="UniProtKB-EC"/>
</dbReference>
<evidence type="ECO:0000256" key="1">
    <source>
        <dbReference type="ARBA" id="ARBA00004479"/>
    </source>
</evidence>
<dbReference type="Pfam" id="PF00211">
    <property type="entry name" value="Guanylate_cyc"/>
    <property type="match status" value="1"/>
</dbReference>
<dbReference type="PANTHER" id="PTHR11920">
    <property type="entry name" value="GUANYLYL CYCLASE"/>
    <property type="match status" value="1"/>
</dbReference>
<dbReference type="Gene3D" id="6.10.250.780">
    <property type="match status" value="1"/>
</dbReference>
<evidence type="ECO:0000256" key="5">
    <source>
        <dbReference type="ARBA" id="ARBA00022741"/>
    </source>
</evidence>
<evidence type="ECO:0000259" key="10">
    <source>
        <dbReference type="PROSITE" id="PS50125"/>
    </source>
</evidence>
<gene>
    <name evidence="11" type="ORF">OFUS_LOCUS1417</name>
</gene>
<comment type="subcellular location">
    <subcellularLocation>
        <location evidence="1">Membrane</location>
        <topology evidence="1">Single-pass type I membrane protein</topology>
    </subcellularLocation>
</comment>
<dbReference type="CDD" id="cd07302">
    <property type="entry name" value="CHD"/>
    <property type="match status" value="1"/>
</dbReference>
<dbReference type="GO" id="GO:0000166">
    <property type="term" value="F:nucleotide binding"/>
    <property type="evidence" value="ECO:0007669"/>
    <property type="project" value="UniProtKB-KW"/>
</dbReference>
<evidence type="ECO:0000256" key="6">
    <source>
        <dbReference type="ARBA" id="ARBA00022989"/>
    </source>
</evidence>
<dbReference type="InterPro" id="IPR011645">
    <property type="entry name" value="HNOB_dom_associated"/>
</dbReference>
<dbReference type="GO" id="GO:0004016">
    <property type="term" value="F:adenylate cyclase activity"/>
    <property type="evidence" value="ECO:0007669"/>
    <property type="project" value="TreeGrafter"/>
</dbReference>
<dbReference type="InterPro" id="IPR013587">
    <property type="entry name" value="Nitrate/nitrite_sensing"/>
</dbReference>
<dbReference type="GO" id="GO:0035556">
    <property type="term" value="P:intracellular signal transduction"/>
    <property type="evidence" value="ECO:0007669"/>
    <property type="project" value="InterPro"/>
</dbReference>
<keyword evidence="9" id="KW-0141">cGMP biosynthesis</keyword>
<keyword evidence="6" id="KW-1133">Transmembrane helix</keyword>
<dbReference type="GO" id="GO:0005886">
    <property type="term" value="C:plasma membrane"/>
    <property type="evidence" value="ECO:0007669"/>
    <property type="project" value="TreeGrafter"/>
</dbReference>
<dbReference type="InterPro" id="IPR050401">
    <property type="entry name" value="Cyclic_nucleotide_synthase"/>
</dbReference>
<evidence type="ECO:0000256" key="4">
    <source>
        <dbReference type="ARBA" id="ARBA00022729"/>
    </source>
</evidence>
<keyword evidence="7" id="KW-0472">Membrane</keyword>
<reference evidence="11" key="1">
    <citation type="submission" date="2022-03" db="EMBL/GenBank/DDBJ databases">
        <authorList>
            <person name="Martin C."/>
        </authorList>
    </citation>
    <scope>NUCLEOTIDE SEQUENCE</scope>
</reference>
<sequence length="520" mass="58611">MQLERGISVFFLSSNNDASLSKELMSTYRQTDTGLDHHLSGESWLSSSSTDHFKNVKALQSYIQGFRIRVTIDKNVTISDIIVFYSKIIDELLKWVGISVNATNDAPIWKTLVAYHMLVLSKEQTGVERALGSSYFAAGGFDKERLLSYEKKKQMAATYYKTCTEYYPLVASRFEQQFMKMKFAREIASMRIDITLNNITGPHVQMGTYWFQNMTELINVLGIIQDDLAHEIVLTLEKEAKDSITTIVVQVLILIGICILCPTVLFFIHKMTVDIQNVASILKEKTEDLSAERRVTDFLLYQMLPRSVADRLKNHQPIKPEIFDHCTIYFGSIVGFKHISAQSTARQVIVMLNKLHQTLDSKMELFDVYKVETIGDASFMVASGVPECNGVNHVTEIATMALSLVDAVANIAVPHMVDRHLVLRSGFHSGACVAGMVGFKMPRYCLFGDNVTTASFMESTGIASKIQISEAAFVLLRPNNLYEVQAREETHFEGSNLRTWWLISKEGYISESDIATSFKN</sequence>
<dbReference type="GO" id="GO:0001653">
    <property type="term" value="F:peptide receptor activity"/>
    <property type="evidence" value="ECO:0007669"/>
    <property type="project" value="TreeGrafter"/>
</dbReference>